<dbReference type="PANTHER" id="PTHR43161:SF9">
    <property type="entry name" value="SORBITOL DEHYDROGENASE"/>
    <property type="match status" value="1"/>
</dbReference>
<keyword evidence="3" id="KW-0479">Metal-binding</keyword>
<dbReference type="PANTHER" id="PTHR43161">
    <property type="entry name" value="SORBITOL DEHYDROGENASE"/>
    <property type="match status" value="1"/>
</dbReference>
<dbReference type="Gene3D" id="3.90.180.10">
    <property type="entry name" value="Medium-chain alcohol dehydrogenases, catalytic domain"/>
    <property type="match status" value="1"/>
</dbReference>
<keyword evidence="5" id="KW-0560">Oxidoreductase</keyword>
<evidence type="ECO:0000256" key="6">
    <source>
        <dbReference type="ARBA" id="ARBA00023027"/>
    </source>
</evidence>
<dbReference type="Proteomes" id="UP000015104">
    <property type="component" value="Unassembled WGS sequence"/>
</dbReference>
<dbReference type="OrthoDB" id="3941538at2759"/>
<reference evidence="10" key="2">
    <citation type="submission" date="2015-06" db="UniProtKB">
        <authorList>
            <consortium name="EnsemblMetazoa"/>
        </authorList>
    </citation>
    <scope>IDENTIFICATION</scope>
</reference>
<dbReference type="OMA" id="HFWTEGG"/>
<comment type="cofactor">
    <cofactor evidence="1">
        <name>Zn(2+)</name>
        <dbReference type="ChEBI" id="CHEBI:29105"/>
    </cofactor>
</comment>
<dbReference type="SUPFAM" id="SSF50129">
    <property type="entry name" value="GroES-like"/>
    <property type="match status" value="1"/>
</dbReference>
<dbReference type="AlphaFoldDB" id="T1KXD1"/>
<evidence type="ECO:0000256" key="7">
    <source>
        <dbReference type="ARBA" id="ARBA00026132"/>
    </source>
</evidence>
<gene>
    <name evidence="10" type="primary">107368077</name>
</gene>
<dbReference type="InterPro" id="IPR011032">
    <property type="entry name" value="GroES-like_sf"/>
</dbReference>
<keyword evidence="4" id="KW-0862">Zinc</keyword>
<dbReference type="Pfam" id="PF08240">
    <property type="entry name" value="ADH_N"/>
    <property type="match status" value="1"/>
</dbReference>
<evidence type="ECO:0000256" key="8">
    <source>
        <dbReference type="ARBA" id="ARBA00032485"/>
    </source>
</evidence>
<dbReference type="GO" id="GO:0006062">
    <property type="term" value="P:sorbitol catabolic process"/>
    <property type="evidence" value="ECO:0007669"/>
    <property type="project" value="TreeGrafter"/>
</dbReference>
<evidence type="ECO:0000256" key="1">
    <source>
        <dbReference type="ARBA" id="ARBA00001947"/>
    </source>
</evidence>
<dbReference type="HOGENOM" id="CLU_026673_11_5_1"/>
<dbReference type="Gene3D" id="3.40.50.720">
    <property type="entry name" value="NAD(P)-binding Rossmann-like Domain"/>
    <property type="match status" value="1"/>
</dbReference>
<reference evidence="11" key="1">
    <citation type="submission" date="2011-08" db="EMBL/GenBank/DDBJ databases">
        <authorList>
            <person name="Rombauts S."/>
        </authorList>
    </citation>
    <scope>NUCLEOTIDE SEQUENCE</scope>
    <source>
        <strain evidence="11">London</strain>
    </source>
</reference>
<name>T1KXD1_TETUR</name>
<evidence type="ECO:0000256" key="5">
    <source>
        <dbReference type="ARBA" id="ARBA00023002"/>
    </source>
</evidence>
<organism evidence="10 11">
    <name type="scientific">Tetranychus urticae</name>
    <name type="common">Two-spotted spider mite</name>
    <dbReference type="NCBI Taxonomy" id="32264"/>
    <lineage>
        <taxon>Eukaryota</taxon>
        <taxon>Metazoa</taxon>
        <taxon>Ecdysozoa</taxon>
        <taxon>Arthropoda</taxon>
        <taxon>Chelicerata</taxon>
        <taxon>Arachnida</taxon>
        <taxon>Acari</taxon>
        <taxon>Acariformes</taxon>
        <taxon>Trombidiformes</taxon>
        <taxon>Prostigmata</taxon>
        <taxon>Eleutherengona</taxon>
        <taxon>Raphignathae</taxon>
        <taxon>Tetranychoidea</taxon>
        <taxon>Tetranychidae</taxon>
        <taxon>Tetranychus</taxon>
    </lineage>
</organism>
<accession>T1KXD1</accession>
<evidence type="ECO:0000259" key="9">
    <source>
        <dbReference type="SMART" id="SM00829"/>
    </source>
</evidence>
<protein>
    <recommendedName>
        <fullName evidence="7">Sorbitol dehydrogenase</fullName>
    </recommendedName>
    <alternativeName>
        <fullName evidence="8">Polyol dehydrogenase</fullName>
    </alternativeName>
</protein>
<evidence type="ECO:0000256" key="2">
    <source>
        <dbReference type="ARBA" id="ARBA00008072"/>
    </source>
</evidence>
<dbReference type="GO" id="GO:0046872">
    <property type="term" value="F:metal ion binding"/>
    <property type="evidence" value="ECO:0007669"/>
    <property type="project" value="UniProtKB-KW"/>
</dbReference>
<evidence type="ECO:0000256" key="4">
    <source>
        <dbReference type="ARBA" id="ARBA00022833"/>
    </source>
</evidence>
<keyword evidence="6" id="KW-0520">NAD</keyword>
<dbReference type="InterPro" id="IPR013154">
    <property type="entry name" value="ADH-like_N"/>
</dbReference>
<keyword evidence="11" id="KW-1185">Reference proteome</keyword>
<dbReference type="InterPro" id="IPR036291">
    <property type="entry name" value="NAD(P)-bd_dom_sf"/>
</dbReference>
<evidence type="ECO:0000313" key="10">
    <source>
        <dbReference type="EnsemblMetazoa" id="tetur25g01950.1"/>
    </source>
</evidence>
<dbReference type="GO" id="GO:0003939">
    <property type="term" value="F:L-iditol 2-dehydrogenase (NAD+) activity"/>
    <property type="evidence" value="ECO:0007669"/>
    <property type="project" value="TreeGrafter"/>
</dbReference>
<dbReference type="eggNOG" id="KOG0024">
    <property type="taxonomic scope" value="Eukaryota"/>
</dbReference>
<feature type="domain" description="Enoyl reductase (ER)" evidence="9">
    <location>
        <begin position="20"/>
        <end position="355"/>
    </location>
</feature>
<dbReference type="InterPro" id="IPR013149">
    <property type="entry name" value="ADH-like_C"/>
</dbReference>
<dbReference type="InterPro" id="IPR020843">
    <property type="entry name" value="ER"/>
</dbReference>
<evidence type="ECO:0000313" key="11">
    <source>
        <dbReference type="Proteomes" id="UP000015104"/>
    </source>
</evidence>
<dbReference type="FunFam" id="3.40.50.720:FF:000068">
    <property type="entry name" value="Sorbitol dehydrogenase"/>
    <property type="match status" value="1"/>
</dbReference>
<dbReference type="CDD" id="cd05285">
    <property type="entry name" value="sorbitol_DH"/>
    <property type="match status" value="1"/>
</dbReference>
<dbReference type="EnsemblMetazoa" id="tetur25g01950.1">
    <property type="protein sequence ID" value="tetur25g01950.1"/>
    <property type="gene ID" value="tetur25g01950"/>
</dbReference>
<evidence type="ECO:0000256" key="3">
    <source>
        <dbReference type="ARBA" id="ARBA00022723"/>
    </source>
</evidence>
<dbReference type="STRING" id="32264.T1KXD1"/>
<comment type="similarity">
    <text evidence="2">Belongs to the zinc-containing alcohol dehydrogenase family.</text>
</comment>
<dbReference type="KEGG" id="tut:107368077"/>
<dbReference type="EMBL" id="CAEY01000677">
    <property type="status" value="NOT_ANNOTATED_CDS"/>
    <property type="molecule type" value="Genomic_DNA"/>
</dbReference>
<proteinExistence type="inferred from homology"/>
<dbReference type="SUPFAM" id="SSF51735">
    <property type="entry name" value="NAD(P)-binding Rossmann-fold domains"/>
    <property type="match status" value="1"/>
</dbReference>
<dbReference type="Pfam" id="PF00107">
    <property type="entry name" value="ADH_zinc_N"/>
    <property type="match status" value="1"/>
</dbReference>
<sequence>MSPKKSKAGGDANKAIILHKAKDLRLENTSMPSPPGPDEVQLRGEYCGICGTDVHLWQEAKLGIFEVQKPLILGHEASATVIAVGQNVTNLTVGDPVVIENAVPCCRCKFCLQGTYNYCEACTVQAKGLPPADGLIQQYYNHPAAFTHKIPPTLRLDVAALAEPLAVSVHACNRAKVTFGQKILVCGAGTMGLLTFLTAKAYGASRIAILDIMQSKLDKAIELGVDGVILSRKGMTAKDLSDMAITSLGGHPDITMECTGSEICVNTAVEATQCGGKIILIGLNPNKLSLSMSKASLKELDLLGVCRYRNSYPQAVELLSSRPEFEKFITHTFQLDQAMDAFESMQKGEGLKIVIKCN</sequence>
<dbReference type="InterPro" id="IPR045306">
    <property type="entry name" value="SDH-like"/>
</dbReference>
<dbReference type="SMART" id="SM00829">
    <property type="entry name" value="PKS_ER"/>
    <property type="match status" value="1"/>
</dbReference>